<dbReference type="Pfam" id="PF07980">
    <property type="entry name" value="SusD_RagB"/>
    <property type="match status" value="1"/>
</dbReference>
<keyword evidence="10" id="KW-1185">Reference proteome</keyword>
<protein>
    <submittedName>
        <fullName evidence="9">RagB/SusD family nutrient uptake outer membrane protein</fullName>
    </submittedName>
</protein>
<dbReference type="InterPro" id="IPR011990">
    <property type="entry name" value="TPR-like_helical_dom_sf"/>
</dbReference>
<name>A0ABX1QUQ5_9FLAO</name>
<dbReference type="PROSITE" id="PS51257">
    <property type="entry name" value="PROKAR_LIPOPROTEIN"/>
    <property type="match status" value="1"/>
</dbReference>
<evidence type="ECO:0000256" key="2">
    <source>
        <dbReference type="ARBA" id="ARBA00006275"/>
    </source>
</evidence>
<feature type="domain" description="SusD-like N-terminal" evidence="8">
    <location>
        <begin position="24"/>
        <end position="225"/>
    </location>
</feature>
<dbReference type="InterPro" id="IPR033985">
    <property type="entry name" value="SusD-like_N"/>
</dbReference>
<feature type="signal peptide" evidence="6">
    <location>
        <begin position="1"/>
        <end position="21"/>
    </location>
</feature>
<dbReference type="Pfam" id="PF14322">
    <property type="entry name" value="SusD-like_3"/>
    <property type="match status" value="1"/>
</dbReference>
<sequence>MKRKIKISLFVVLTAVGVSCTTDFLEVKPIGTTTEDNYYKDETEARAALVSVYDIMRKNSGGFENIITMFNAASDDHYAGGGSDSDGAGIQSFSNYTINPYTIPRSYWSDYYRGIYRANQLLLKLPAVPMDENVKARYTAEAKTLRAFYYFNLVRMFKNIPLILEPLSASQFYSVPQATPEAVWAQIELDILESIDNLPPTVNVANDGGRITQGSARAILGKVYLYQGKNSLAASEFAAVNGTPGGVSQYGYQLLDDFNSLWSFTNKFNTESILEVSHSAQGSYWGIWGGNSDEGNSINVMVGPRNYVRLSSPAPELPSGWSFNVFTQDFVDFMAGDPRFNATVFDLKTLKQNGNADYIGGYQDTGYFLGKFLPRQGDVYDGSLGGDAVLNYAQNTYAIRLADTYLMEAEALGGTGARAQALLDAVRARVGLTSVPVSMSAIKAERRRELAGEGHRWFDLVRWGDAPVVLANRGFVAGKNEILPIPNQEREGTQIQQNPNYNN</sequence>
<dbReference type="Proteomes" id="UP000767947">
    <property type="component" value="Unassembled WGS sequence"/>
</dbReference>
<organism evidence="9 10">
    <name type="scientific">Flavobacterium solisilvae</name>
    <dbReference type="NCBI Taxonomy" id="1852019"/>
    <lineage>
        <taxon>Bacteria</taxon>
        <taxon>Pseudomonadati</taxon>
        <taxon>Bacteroidota</taxon>
        <taxon>Flavobacteriia</taxon>
        <taxon>Flavobacteriales</taxon>
        <taxon>Flavobacteriaceae</taxon>
        <taxon>Flavobacterium</taxon>
    </lineage>
</organism>
<gene>
    <name evidence="9" type="ORF">G6042_06485</name>
</gene>
<comment type="subcellular location">
    <subcellularLocation>
        <location evidence="1">Cell outer membrane</location>
    </subcellularLocation>
</comment>
<accession>A0ABX1QUQ5</accession>
<comment type="caution">
    <text evidence="9">The sequence shown here is derived from an EMBL/GenBank/DDBJ whole genome shotgun (WGS) entry which is preliminary data.</text>
</comment>
<reference evidence="9 10" key="1">
    <citation type="submission" date="2020-02" db="EMBL/GenBank/DDBJ databases">
        <title>Flavobacterium sp. genome.</title>
        <authorList>
            <person name="Jung H.S."/>
            <person name="Baek J.H."/>
            <person name="Jeon C.O."/>
        </authorList>
    </citation>
    <scope>NUCLEOTIDE SEQUENCE [LARGE SCALE GENOMIC DNA]</scope>
    <source>
        <strain evidence="9 10">SE-s27</strain>
    </source>
</reference>
<keyword evidence="5" id="KW-0998">Cell outer membrane</keyword>
<dbReference type="InterPro" id="IPR012944">
    <property type="entry name" value="SusD_RagB_dom"/>
</dbReference>
<proteinExistence type="inferred from homology"/>
<evidence type="ECO:0000313" key="9">
    <source>
        <dbReference type="EMBL" id="NMH24914.1"/>
    </source>
</evidence>
<keyword evidence="4" id="KW-0472">Membrane</keyword>
<dbReference type="CDD" id="cd08977">
    <property type="entry name" value="SusD"/>
    <property type="match status" value="1"/>
</dbReference>
<dbReference type="SUPFAM" id="SSF48452">
    <property type="entry name" value="TPR-like"/>
    <property type="match status" value="1"/>
</dbReference>
<evidence type="ECO:0000313" key="10">
    <source>
        <dbReference type="Proteomes" id="UP000767947"/>
    </source>
</evidence>
<evidence type="ECO:0000256" key="6">
    <source>
        <dbReference type="SAM" id="SignalP"/>
    </source>
</evidence>
<dbReference type="EMBL" id="JAAMPT010000204">
    <property type="protein sequence ID" value="NMH24914.1"/>
    <property type="molecule type" value="Genomic_DNA"/>
</dbReference>
<feature type="domain" description="RagB/SusD" evidence="7">
    <location>
        <begin position="349"/>
        <end position="466"/>
    </location>
</feature>
<comment type="similarity">
    <text evidence="2">Belongs to the SusD family.</text>
</comment>
<evidence type="ECO:0000256" key="5">
    <source>
        <dbReference type="ARBA" id="ARBA00023237"/>
    </source>
</evidence>
<dbReference type="Gene3D" id="1.25.40.390">
    <property type="match status" value="1"/>
</dbReference>
<feature type="chain" id="PRO_5047347373" evidence="6">
    <location>
        <begin position="22"/>
        <end position="503"/>
    </location>
</feature>
<keyword evidence="3 6" id="KW-0732">Signal</keyword>
<evidence type="ECO:0000256" key="3">
    <source>
        <dbReference type="ARBA" id="ARBA00022729"/>
    </source>
</evidence>
<dbReference type="RefSeq" id="WP_169523492.1">
    <property type="nucleotide sequence ID" value="NZ_JAAMPT010000204.1"/>
</dbReference>
<evidence type="ECO:0000259" key="7">
    <source>
        <dbReference type="Pfam" id="PF07980"/>
    </source>
</evidence>
<evidence type="ECO:0000256" key="1">
    <source>
        <dbReference type="ARBA" id="ARBA00004442"/>
    </source>
</evidence>
<evidence type="ECO:0000256" key="4">
    <source>
        <dbReference type="ARBA" id="ARBA00023136"/>
    </source>
</evidence>
<evidence type="ECO:0000259" key="8">
    <source>
        <dbReference type="Pfam" id="PF14322"/>
    </source>
</evidence>